<dbReference type="AlphaFoldDB" id="A0A816S2H5"/>
<name>A0A816S2H5_9BILA</name>
<evidence type="ECO:0000313" key="2">
    <source>
        <dbReference type="EMBL" id="CAF2082625.1"/>
    </source>
</evidence>
<sequence>MSLSMPNSSIATSVTMPPDREALGLMTNLKLDRFKLRKQKFDEEYTEIMKKNNDATLSLLGKVQMLKHNIVRLFGEASKERYLKNFDELLALTQANTLTSNDLLENFRQ</sequence>
<dbReference type="Proteomes" id="UP000663856">
    <property type="component" value="Unassembled WGS sequence"/>
</dbReference>
<evidence type="ECO:0000313" key="1">
    <source>
        <dbReference type="EMBL" id="CAF2016288.1"/>
    </source>
</evidence>
<protein>
    <submittedName>
        <fullName evidence="2">Uncharacterized protein</fullName>
    </submittedName>
</protein>
<gene>
    <name evidence="2" type="ORF">WKI299_LOCUS16481</name>
    <name evidence="1" type="ORF">XDN619_LOCUS4044</name>
</gene>
<dbReference type="Proteomes" id="UP000663887">
    <property type="component" value="Unassembled WGS sequence"/>
</dbReference>
<accession>A0A816S2H5</accession>
<reference evidence="2" key="1">
    <citation type="submission" date="2021-02" db="EMBL/GenBank/DDBJ databases">
        <authorList>
            <person name="Nowell W R."/>
        </authorList>
    </citation>
    <scope>NUCLEOTIDE SEQUENCE</scope>
</reference>
<dbReference type="EMBL" id="CAJNRG010000709">
    <property type="protein sequence ID" value="CAF2016288.1"/>
    <property type="molecule type" value="Genomic_DNA"/>
</dbReference>
<proteinExistence type="predicted"/>
<organism evidence="2 3">
    <name type="scientific">Rotaria magnacalcarata</name>
    <dbReference type="NCBI Taxonomy" id="392030"/>
    <lineage>
        <taxon>Eukaryota</taxon>
        <taxon>Metazoa</taxon>
        <taxon>Spiralia</taxon>
        <taxon>Gnathifera</taxon>
        <taxon>Rotifera</taxon>
        <taxon>Eurotatoria</taxon>
        <taxon>Bdelloidea</taxon>
        <taxon>Philodinida</taxon>
        <taxon>Philodinidae</taxon>
        <taxon>Rotaria</taxon>
    </lineage>
</organism>
<dbReference type="EMBL" id="CAJNRF010006591">
    <property type="protein sequence ID" value="CAF2082625.1"/>
    <property type="molecule type" value="Genomic_DNA"/>
</dbReference>
<comment type="caution">
    <text evidence="2">The sequence shown here is derived from an EMBL/GenBank/DDBJ whole genome shotgun (WGS) entry which is preliminary data.</text>
</comment>
<evidence type="ECO:0000313" key="3">
    <source>
        <dbReference type="Proteomes" id="UP000663856"/>
    </source>
</evidence>